<keyword evidence="5" id="KW-0678">Repressor</keyword>
<name>E6U8X9_ETHHY</name>
<dbReference type="InterPro" id="IPR036388">
    <property type="entry name" value="WH-like_DNA-bd_sf"/>
</dbReference>
<dbReference type="Gene3D" id="1.10.60.10">
    <property type="entry name" value="Iron dependent repressor, metal binding and dimerisation domain"/>
    <property type="match status" value="1"/>
</dbReference>
<dbReference type="Gene3D" id="1.10.10.10">
    <property type="entry name" value="Winged helix-like DNA-binding domain superfamily/Winged helix DNA-binding domain"/>
    <property type="match status" value="1"/>
</dbReference>
<dbReference type="KEGG" id="eha:Ethha_0458"/>
<evidence type="ECO:0000256" key="5">
    <source>
        <dbReference type="ARBA" id="ARBA00022491"/>
    </source>
</evidence>
<evidence type="ECO:0000313" key="13">
    <source>
        <dbReference type="EMBL" id="ADU26043.1"/>
    </source>
</evidence>
<dbReference type="STRING" id="663278.Ethha_0458"/>
<dbReference type="InterPro" id="IPR050536">
    <property type="entry name" value="DtxR_MntR_Metal-Reg"/>
</dbReference>
<dbReference type="GO" id="GO:0005737">
    <property type="term" value="C:cytoplasm"/>
    <property type="evidence" value="ECO:0007669"/>
    <property type="project" value="UniProtKB-SubCell"/>
</dbReference>
<accession>E6U8X9</accession>
<dbReference type="InterPro" id="IPR036421">
    <property type="entry name" value="Fe_dep_repressor_sf"/>
</dbReference>
<dbReference type="InterPro" id="IPR022689">
    <property type="entry name" value="Iron_dep_repressor"/>
</dbReference>
<evidence type="ECO:0000256" key="3">
    <source>
        <dbReference type="ARBA" id="ARBA00011738"/>
    </source>
</evidence>
<dbReference type="PANTHER" id="PTHR33238">
    <property type="entry name" value="IRON (METAL) DEPENDENT REPRESSOR, DTXR FAMILY"/>
    <property type="match status" value="1"/>
</dbReference>
<evidence type="ECO:0000256" key="9">
    <source>
        <dbReference type="ARBA" id="ARBA00023163"/>
    </source>
</evidence>
<keyword evidence="7" id="KW-0238">DNA-binding</keyword>
<evidence type="ECO:0000256" key="4">
    <source>
        <dbReference type="ARBA" id="ARBA00022490"/>
    </source>
</evidence>
<evidence type="ECO:0000256" key="10">
    <source>
        <dbReference type="ARBA" id="ARBA00023211"/>
    </source>
</evidence>
<reference evidence="13 14" key="1">
    <citation type="submission" date="2010-12" db="EMBL/GenBank/DDBJ databases">
        <title>Complete sequence of Ethanoligenens harbinense YUAN-3.</title>
        <authorList>
            <person name="Lucas S."/>
            <person name="Copeland A."/>
            <person name="Lapidus A."/>
            <person name="Cheng J.-F."/>
            <person name="Bruce D."/>
            <person name="Goodwin L."/>
            <person name="Pitluck S."/>
            <person name="Chertkov O."/>
            <person name="Misra M."/>
            <person name="Detter J.C."/>
            <person name="Han C."/>
            <person name="Tapia R."/>
            <person name="Land M."/>
            <person name="Hauser L."/>
            <person name="Jeffries C."/>
            <person name="Kyrpides N."/>
            <person name="Ivanova N."/>
            <person name="Mikhailova N."/>
            <person name="Wang A."/>
            <person name="Mouttaki H."/>
            <person name="He Z."/>
            <person name="Zhou J."/>
            <person name="Hemme C.L."/>
            <person name="Woyke T."/>
        </authorList>
    </citation>
    <scope>NUCLEOTIDE SEQUENCE [LARGE SCALE GENOMIC DNA]</scope>
    <source>
        <strain evidence="14">DSM 18485 / JCM 12961 / CGMCC 1.5033 / YUAN-3</strain>
    </source>
</reference>
<keyword evidence="6" id="KW-0805">Transcription regulation</keyword>
<evidence type="ECO:0000256" key="7">
    <source>
        <dbReference type="ARBA" id="ARBA00023125"/>
    </source>
</evidence>
<keyword evidence="10" id="KW-0464">Manganese</keyword>
<comment type="subcellular location">
    <subcellularLocation>
        <location evidence="1">Cytoplasm</location>
    </subcellularLocation>
</comment>
<dbReference type="eggNOG" id="COG1321">
    <property type="taxonomic scope" value="Bacteria"/>
</dbReference>
<dbReference type="GO" id="GO:0003677">
    <property type="term" value="F:DNA binding"/>
    <property type="evidence" value="ECO:0007669"/>
    <property type="project" value="UniProtKB-KW"/>
</dbReference>
<evidence type="ECO:0000256" key="11">
    <source>
        <dbReference type="ARBA" id="ARBA00032593"/>
    </source>
</evidence>
<dbReference type="SMART" id="SM00529">
    <property type="entry name" value="HTH_DTXR"/>
    <property type="match status" value="1"/>
</dbReference>
<evidence type="ECO:0000256" key="1">
    <source>
        <dbReference type="ARBA" id="ARBA00004496"/>
    </source>
</evidence>
<keyword evidence="9" id="KW-0804">Transcription</keyword>
<comment type="similarity">
    <text evidence="2">Belongs to the DtxR/MntR family.</text>
</comment>
<dbReference type="SUPFAM" id="SSF47979">
    <property type="entry name" value="Iron-dependent repressor protein, dimerization domain"/>
    <property type="match status" value="1"/>
</dbReference>
<keyword evidence="4" id="KW-0963">Cytoplasm</keyword>
<dbReference type="GO" id="GO:0046914">
    <property type="term" value="F:transition metal ion binding"/>
    <property type="evidence" value="ECO:0007669"/>
    <property type="project" value="InterPro"/>
</dbReference>
<dbReference type="PANTHER" id="PTHR33238:SF11">
    <property type="entry name" value="TRANSCRIPTIONAL REGULATOR MNTR"/>
    <property type="match status" value="1"/>
</dbReference>
<organism evidence="13 14">
    <name type="scientific">Ethanoligenens harbinense (strain DSM 18485 / JCM 12961 / CGMCC 1.5033 / YUAN-3)</name>
    <dbReference type="NCBI Taxonomy" id="663278"/>
    <lineage>
        <taxon>Bacteria</taxon>
        <taxon>Bacillati</taxon>
        <taxon>Bacillota</taxon>
        <taxon>Clostridia</taxon>
        <taxon>Eubacteriales</taxon>
        <taxon>Oscillospiraceae</taxon>
        <taxon>Ethanoligenens</taxon>
    </lineage>
</organism>
<dbReference type="GO" id="GO:0046983">
    <property type="term" value="F:protein dimerization activity"/>
    <property type="evidence" value="ECO:0007669"/>
    <property type="project" value="InterPro"/>
</dbReference>
<gene>
    <name evidence="13" type="ordered locus">Ethha_0458</name>
</gene>
<dbReference type="RefSeq" id="WP_013484424.1">
    <property type="nucleotide sequence ID" value="NC_014828.1"/>
</dbReference>
<keyword evidence="8" id="KW-0010">Activator</keyword>
<evidence type="ECO:0000256" key="6">
    <source>
        <dbReference type="ARBA" id="ARBA00023015"/>
    </source>
</evidence>
<dbReference type="InterPro" id="IPR001367">
    <property type="entry name" value="Fe_dep_repressor"/>
</dbReference>
<dbReference type="AlphaFoldDB" id="E6U8X9"/>
<proteinExistence type="inferred from homology"/>
<comment type="subunit">
    <text evidence="3">Homodimer.</text>
</comment>
<dbReference type="GO" id="GO:0003700">
    <property type="term" value="F:DNA-binding transcription factor activity"/>
    <property type="evidence" value="ECO:0007669"/>
    <property type="project" value="InterPro"/>
</dbReference>
<dbReference type="InterPro" id="IPR022687">
    <property type="entry name" value="HTH_DTXR"/>
</dbReference>
<dbReference type="Proteomes" id="UP000001551">
    <property type="component" value="Chromosome"/>
</dbReference>
<dbReference type="PROSITE" id="PS50944">
    <property type="entry name" value="HTH_DTXR"/>
    <property type="match status" value="1"/>
</dbReference>
<dbReference type="Pfam" id="PF02742">
    <property type="entry name" value="Fe_dep_repr_C"/>
    <property type="match status" value="1"/>
</dbReference>
<protein>
    <recommendedName>
        <fullName evidence="11">Manganese transport regulator</fullName>
    </recommendedName>
</protein>
<dbReference type="InterPro" id="IPR036390">
    <property type="entry name" value="WH_DNA-bd_sf"/>
</dbReference>
<evidence type="ECO:0000256" key="8">
    <source>
        <dbReference type="ARBA" id="ARBA00023159"/>
    </source>
</evidence>
<sequence>MQNDRFYTFHEYLKTEDGALSASMEDYLEMIWRLSGPNGFTRIHELSQALHIRQSSATKMVQRLAQKGYVRYQKYGFLTLEEKGKQAGAWLMQRHRAIERFMRMIAVPEALVLEETEKTEHMFGVESTLCLEHFVRFLSARPEVIEQYRLAFPNTGAT</sequence>
<dbReference type="SUPFAM" id="SSF46785">
    <property type="entry name" value="Winged helix' DNA-binding domain"/>
    <property type="match status" value="1"/>
</dbReference>
<evidence type="ECO:0000256" key="2">
    <source>
        <dbReference type="ARBA" id="ARBA00007871"/>
    </source>
</evidence>
<dbReference type="HOGENOM" id="CLU_069532_3_0_9"/>
<evidence type="ECO:0000313" key="14">
    <source>
        <dbReference type="Proteomes" id="UP000001551"/>
    </source>
</evidence>
<dbReference type="Pfam" id="PF01325">
    <property type="entry name" value="Fe_dep_repress"/>
    <property type="match status" value="1"/>
</dbReference>
<keyword evidence="14" id="KW-1185">Reference proteome</keyword>
<evidence type="ECO:0000259" key="12">
    <source>
        <dbReference type="PROSITE" id="PS50944"/>
    </source>
</evidence>
<dbReference type="EMBL" id="CP002400">
    <property type="protein sequence ID" value="ADU26043.1"/>
    <property type="molecule type" value="Genomic_DNA"/>
</dbReference>
<feature type="domain" description="HTH dtxR-type" evidence="12">
    <location>
        <begin position="20"/>
        <end position="81"/>
    </location>
</feature>